<evidence type="ECO:0000256" key="7">
    <source>
        <dbReference type="SAM" id="MobiDB-lite"/>
    </source>
</evidence>
<dbReference type="InterPro" id="IPR036909">
    <property type="entry name" value="Cyt_c-like_dom_sf"/>
</dbReference>
<dbReference type="PANTHER" id="PTHR35008">
    <property type="entry name" value="BLL4482 PROTEIN-RELATED"/>
    <property type="match status" value="1"/>
</dbReference>
<evidence type="ECO:0000256" key="3">
    <source>
        <dbReference type="ARBA" id="ARBA00022723"/>
    </source>
</evidence>
<dbReference type="PRINTS" id="PR00605">
    <property type="entry name" value="CYTCHROMECIC"/>
</dbReference>
<dbReference type="GO" id="GO:0005506">
    <property type="term" value="F:iron ion binding"/>
    <property type="evidence" value="ECO:0007669"/>
    <property type="project" value="InterPro"/>
</dbReference>
<dbReference type="RefSeq" id="WP_006715833.1">
    <property type="nucleotide sequence ID" value="NZ_CP007032.1"/>
</dbReference>
<evidence type="ECO:0000256" key="8">
    <source>
        <dbReference type="SAM" id="SignalP"/>
    </source>
</evidence>
<dbReference type="HOGENOM" id="CLU_134966_0_0_9"/>
<dbReference type="InterPro" id="IPR009056">
    <property type="entry name" value="Cyt_c-like_dom"/>
</dbReference>
<evidence type="ECO:0000256" key="2">
    <source>
        <dbReference type="ARBA" id="ARBA00022617"/>
    </source>
</evidence>
<dbReference type="InterPro" id="IPR008168">
    <property type="entry name" value="Cyt_C_IC"/>
</dbReference>
<evidence type="ECO:0000313" key="10">
    <source>
        <dbReference type="EMBL" id="AHF07914.1"/>
    </source>
</evidence>
<dbReference type="PROSITE" id="PS51257">
    <property type="entry name" value="PROKAR_LIPOPROTEIN"/>
    <property type="match status" value="1"/>
</dbReference>
<dbReference type="PANTHER" id="PTHR35008:SF4">
    <property type="entry name" value="BLL4482 PROTEIN"/>
    <property type="match status" value="1"/>
</dbReference>
<accession>W0EFD7</accession>
<feature type="compositionally biased region" description="Low complexity" evidence="7">
    <location>
        <begin position="38"/>
        <end position="54"/>
    </location>
</feature>
<evidence type="ECO:0000256" key="6">
    <source>
        <dbReference type="PROSITE-ProRule" id="PRU00433"/>
    </source>
</evidence>
<keyword evidence="3 6" id="KW-0479">Metal-binding</keyword>
<dbReference type="EMBL" id="CP007032">
    <property type="protein sequence ID" value="AHF07914.1"/>
    <property type="molecule type" value="Genomic_DNA"/>
</dbReference>
<reference evidence="10 11" key="1">
    <citation type="submission" date="2013-12" db="EMBL/GenBank/DDBJ databases">
        <authorList>
            <consortium name="DOE Joint Genome Institute"/>
            <person name="Smidt H."/>
            <person name="Huntemann M."/>
            <person name="Han J."/>
            <person name="Chen A."/>
            <person name="Kyrpides N."/>
            <person name="Mavromatis K."/>
            <person name="Markowitz V."/>
            <person name="Palaniappan K."/>
            <person name="Ivanova N."/>
            <person name="Schaumberg A."/>
            <person name="Pati A."/>
            <person name="Liolios K."/>
            <person name="Nordberg H.P."/>
            <person name="Cantor M.N."/>
            <person name="Hua S.X."/>
            <person name="Woyke T."/>
        </authorList>
    </citation>
    <scope>NUCLEOTIDE SEQUENCE [LARGE SCALE GENOMIC DNA]</scope>
    <source>
        <strain evidence="11">DSM 15288</strain>
    </source>
</reference>
<proteinExistence type="predicted"/>
<dbReference type="AlphaFoldDB" id="W0EFD7"/>
<evidence type="ECO:0000256" key="1">
    <source>
        <dbReference type="ARBA" id="ARBA00022448"/>
    </source>
</evidence>
<evidence type="ECO:0000256" key="5">
    <source>
        <dbReference type="ARBA" id="ARBA00023004"/>
    </source>
</evidence>
<feature type="signal peptide" evidence="8">
    <location>
        <begin position="1"/>
        <end position="20"/>
    </location>
</feature>
<dbReference type="PROSITE" id="PS51007">
    <property type="entry name" value="CYTC"/>
    <property type="match status" value="1"/>
</dbReference>
<keyword evidence="4" id="KW-0249">Electron transport</keyword>
<feature type="region of interest" description="Disordered" evidence="7">
    <location>
        <begin position="23"/>
        <end position="54"/>
    </location>
</feature>
<dbReference type="SUPFAM" id="SSF46626">
    <property type="entry name" value="Cytochrome c"/>
    <property type="match status" value="1"/>
</dbReference>
<dbReference type="GO" id="GO:0009055">
    <property type="term" value="F:electron transfer activity"/>
    <property type="evidence" value="ECO:0007669"/>
    <property type="project" value="InterPro"/>
</dbReference>
<evidence type="ECO:0000313" key="11">
    <source>
        <dbReference type="Proteomes" id="UP000010847"/>
    </source>
</evidence>
<dbReference type="STRING" id="871968.DESME_13435"/>
<dbReference type="GO" id="GO:0020037">
    <property type="term" value="F:heme binding"/>
    <property type="evidence" value="ECO:0007669"/>
    <property type="project" value="InterPro"/>
</dbReference>
<sequence>MKSKQIITAIGLASILFVVGCNKSQPSQPTQPAPQQPPQTTQTPPTTNQSATTQVSGAALYTANCAGCHGTTGAGGSSGPAINTDEFINNSARVQDVIKKGKGSMPSFSAKINDDQNKAIGDFVAGLKK</sequence>
<organism evidence="10 11">
    <name type="scientific">Desulfitobacterium metallireducens DSM 15288</name>
    <dbReference type="NCBI Taxonomy" id="871968"/>
    <lineage>
        <taxon>Bacteria</taxon>
        <taxon>Bacillati</taxon>
        <taxon>Bacillota</taxon>
        <taxon>Clostridia</taxon>
        <taxon>Eubacteriales</taxon>
        <taxon>Desulfitobacteriaceae</taxon>
        <taxon>Desulfitobacterium</taxon>
    </lineage>
</organism>
<protein>
    <submittedName>
        <fullName evidence="10">Cytochrome C</fullName>
    </submittedName>
</protein>
<keyword evidence="2 6" id="KW-0349">Heme</keyword>
<dbReference type="Gene3D" id="1.10.760.10">
    <property type="entry name" value="Cytochrome c-like domain"/>
    <property type="match status" value="1"/>
</dbReference>
<evidence type="ECO:0000259" key="9">
    <source>
        <dbReference type="PROSITE" id="PS51007"/>
    </source>
</evidence>
<name>W0EFD7_9FIRM</name>
<dbReference type="Pfam" id="PF13442">
    <property type="entry name" value="Cytochrome_CBB3"/>
    <property type="match status" value="1"/>
</dbReference>
<dbReference type="InterPro" id="IPR051459">
    <property type="entry name" value="Cytochrome_c-type_DH"/>
</dbReference>
<feature type="domain" description="Cytochrome c" evidence="9">
    <location>
        <begin position="52"/>
        <end position="128"/>
    </location>
</feature>
<evidence type="ECO:0000256" key="4">
    <source>
        <dbReference type="ARBA" id="ARBA00022982"/>
    </source>
</evidence>
<feature type="chain" id="PRO_5039667549" evidence="8">
    <location>
        <begin position="21"/>
        <end position="129"/>
    </location>
</feature>
<keyword evidence="8" id="KW-0732">Signal</keyword>
<gene>
    <name evidence="10" type="ORF">DESME_13435</name>
</gene>
<keyword evidence="1" id="KW-0813">Transport</keyword>
<dbReference type="Proteomes" id="UP000010847">
    <property type="component" value="Chromosome"/>
</dbReference>
<keyword evidence="5 6" id="KW-0408">Iron</keyword>
<dbReference type="KEGG" id="dmt:DESME_13435"/>
<keyword evidence="11" id="KW-1185">Reference proteome</keyword>
<dbReference type="OrthoDB" id="1799572at2"/>